<dbReference type="PANTHER" id="PTHR30349">
    <property type="entry name" value="PHAGE INTEGRASE-RELATED"/>
    <property type="match status" value="1"/>
</dbReference>
<accession>Q0W148</accession>
<dbReference type="InterPro" id="IPR050090">
    <property type="entry name" value="Tyrosine_recombinase_XerCD"/>
</dbReference>
<evidence type="ECO:0000259" key="3">
    <source>
        <dbReference type="PROSITE" id="PS51898"/>
    </source>
</evidence>
<keyword evidence="5" id="KW-1185">Reference proteome</keyword>
<dbReference type="GO" id="GO:0003677">
    <property type="term" value="F:DNA binding"/>
    <property type="evidence" value="ECO:0007669"/>
    <property type="project" value="InterPro"/>
</dbReference>
<reference evidence="4 5" key="1">
    <citation type="journal article" date="2006" name="Science">
        <title>Genome of rice cluster I archaea -- the key methane producers in the rice rhizosphere.</title>
        <authorList>
            <person name="Erkel C."/>
            <person name="Kube M."/>
            <person name="Reinhardt R."/>
            <person name="Liesack W."/>
        </authorList>
    </citation>
    <scope>NUCLEOTIDE SEQUENCE [LARGE SCALE GENOMIC DNA]</scope>
    <source>
        <strain evidence="5">DSM 22066 / NBRC 105507 / MRE50</strain>
    </source>
</reference>
<dbReference type="Proteomes" id="UP000000663">
    <property type="component" value="Chromosome"/>
</dbReference>
<dbReference type="CDD" id="cd00397">
    <property type="entry name" value="DNA_BRE_C"/>
    <property type="match status" value="1"/>
</dbReference>
<dbReference type="STRING" id="351160.RRC132"/>
<dbReference type="eggNOG" id="arCOG01242">
    <property type="taxonomic scope" value="Archaea"/>
</dbReference>
<dbReference type="EMBL" id="AM114193">
    <property type="protein sequence ID" value="CAJ37895.1"/>
    <property type="molecule type" value="Genomic_DNA"/>
</dbReference>
<dbReference type="GO" id="GO:0015074">
    <property type="term" value="P:DNA integration"/>
    <property type="evidence" value="ECO:0007669"/>
    <property type="project" value="InterPro"/>
</dbReference>
<feature type="domain" description="Tyr recombinase" evidence="3">
    <location>
        <begin position="158"/>
        <end position="336"/>
    </location>
</feature>
<dbReference type="GO" id="GO:0006310">
    <property type="term" value="P:DNA recombination"/>
    <property type="evidence" value="ECO:0007669"/>
    <property type="project" value="UniProtKB-KW"/>
</dbReference>
<organism evidence="4 5">
    <name type="scientific">Methanocella arvoryzae (strain DSM 22066 / NBRC 105507 / MRE50)</name>
    <dbReference type="NCBI Taxonomy" id="351160"/>
    <lineage>
        <taxon>Archaea</taxon>
        <taxon>Methanobacteriati</taxon>
        <taxon>Methanobacteriota</taxon>
        <taxon>Stenosarchaea group</taxon>
        <taxon>Methanomicrobia</taxon>
        <taxon>Methanocellales</taxon>
        <taxon>Methanocellaceae</taxon>
        <taxon>Methanocella</taxon>
    </lineage>
</organism>
<keyword evidence="2" id="KW-0175">Coiled coil</keyword>
<dbReference type="Gene3D" id="1.10.443.10">
    <property type="entry name" value="Intergrase catalytic core"/>
    <property type="match status" value="1"/>
</dbReference>
<dbReference type="Pfam" id="PF00589">
    <property type="entry name" value="Phage_integrase"/>
    <property type="match status" value="1"/>
</dbReference>
<proteinExistence type="predicted"/>
<dbReference type="InterPro" id="IPR011010">
    <property type="entry name" value="DNA_brk_join_enz"/>
</dbReference>
<feature type="coiled-coil region" evidence="2">
    <location>
        <begin position="374"/>
        <end position="401"/>
    </location>
</feature>
<gene>
    <name evidence="4" type="ORF">RRC132</name>
</gene>
<evidence type="ECO:0000313" key="4">
    <source>
        <dbReference type="EMBL" id="CAJ37895.1"/>
    </source>
</evidence>
<dbReference type="KEGG" id="rci:RRC132"/>
<evidence type="ECO:0000313" key="5">
    <source>
        <dbReference type="Proteomes" id="UP000000663"/>
    </source>
</evidence>
<name>Q0W148_METAR</name>
<sequence length="416" mass="47675">MHLTACLKTVMSMYNENFLAYNDKYTYEVIIAKHVDKGTITASDAKLITNYIVSKLAKGKIIERRAARIATMLTQWRRFIKVPYDQMTIDDLLLGLRALQNGDSAYCGRKYSQSSQRGMVKTIKPFTRFLIRKKIIAPIDDEELNEIEPPQETFDSIKSEDILTADDIQAMIKACKNSRDRAFIMTLYETGARVGELGRLTWNDLTFKDLDCKVRLEDQKVGGERVVYVVSCKAYLMQYRNDLGDVKNDDFVFKLLERDQPITYKAVTRLIDNAKTAAGITKPVTPKLFRTSRITNMIREGYQESVIKKMMWKKQSTKMFDFYLKLADNDLEKAILSKAGIAAPATKPESSIKPVKCVCGYVNEPTNMYCPKCARSLKEGVKSLREEESEAKQRLIKLMEHPKIRDMLCEVFEESA</sequence>
<dbReference type="PANTHER" id="PTHR30349:SF87">
    <property type="entry name" value="TRANSPOSASE A"/>
    <property type="match status" value="1"/>
</dbReference>
<evidence type="ECO:0000256" key="1">
    <source>
        <dbReference type="ARBA" id="ARBA00023172"/>
    </source>
</evidence>
<protein>
    <submittedName>
        <fullName evidence="4">Integrase</fullName>
    </submittedName>
</protein>
<dbReference type="PROSITE" id="PS51898">
    <property type="entry name" value="TYR_RECOMBINASE"/>
    <property type="match status" value="1"/>
</dbReference>
<dbReference type="SUPFAM" id="SSF56349">
    <property type="entry name" value="DNA breaking-rejoining enzymes"/>
    <property type="match status" value="1"/>
</dbReference>
<dbReference type="InterPro" id="IPR002104">
    <property type="entry name" value="Integrase_catalytic"/>
</dbReference>
<dbReference type="AlphaFoldDB" id="Q0W148"/>
<evidence type="ECO:0000256" key="2">
    <source>
        <dbReference type="SAM" id="Coils"/>
    </source>
</evidence>
<keyword evidence="1" id="KW-0233">DNA recombination</keyword>
<dbReference type="InterPro" id="IPR013762">
    <property type="entry name" value="Integrase-like_cat_sf"/>
</dbReference>